<keyword evidence="3" id="KW-1185">Reference proteome</keyword>
<protein>
    <submittedName>
        <fullName evidence="2">PadR family transcriptional regulator</fullName>
    </submittedName>
</protein>
<evidence type="ECO:0000259" key="1">
    <source>
        <dbReference type="Pfam" id="PF03551"/>
    </source>
</evidence>
<dbReference type="Gene3D" id="1.10.10.10">
    <property type="entry name" value="Winged helix-like DNA-binding domain superfamily/Winged helix DNA-binding domain"/>
    <property type="match status" value="1"/>
</dbReference>
<dbReference type="RefSeq" id="WP_206559576.1">
    <property type="nucleotide sequence ID" value="NZ_JAFKCZ010000004.1"/>
</dbReference>
<dbReference type="Proteomes" id="UP000664303">
    <property type="component" value="Unassembled WGS sequence"/>
</dbReference>
<reference evidence="2" key="1">
    <citation type="submission" date="2021-02" db="EMBL/GenBank/DDBJ databases">
        <title>PHA producing bacteria isolated from coastal sediment in Guangdong, Shenzhen.</title>
        <authorList>
            <person name="Zheng W."/>
            <person name="Yu S."/>
            <person name="Huang Y."/>
        </authorList>
    </citation>
    <scope>NUCLEOTIDE SEQUENCE</scope>
    <source>
        <strain evidence="2">TN14-10</strain>
    </source>
</reference>
<sequence>MAKLTNTSFTILGVLARGPWSAYELTKHIRKSALQTVWPRTESRIYLELKNLVNHNLATSRREKQGGRLRSIYRITPKGRSSLSEWLEGTEGRIRLESEPLLKILLSGANPPALDNQLQYLAAQLESDIEALHAALRLMIATNFATVGHLQYNALLLPLLVDHIEIWNDWLAKVQSEGGNALPSVEEAREVYSQQADRLRALCGT</sequence>
<evidence type="ECO:0000313" key="2">
    <source>
        <dbReference type="EMBL" id="MBN7796130.1"/>
    </source>
</evidence>
<dbReference type="Pfam" id="PF03551">
    <property type="entry name" value="PadR"/>
    <property type="match status" value="1"/>
</dbReference>
<dbReference type="InterPro" id="IPR005149">
    <property type="entry name" value="Tscrpt_reg_PadR_N"/>
</dbReference>
<dbReference type="EMBL" id="JAFKCZ010000004">
    <property type="protein sequence ID" value="MBN7796130.1"/>
    <property type="molecule type" value="Genomic_DNA"/>
</dbReference>
<feature type="domain" description="Transcription regulator PadR N-terminal" evidence="1">
    <location>
        <begin position="11"/>
        <end position="84"/>
    </location>
</feature>
<dbReference type="AlphaFoldDB" id="A0A939DDA2"/>
<dbReference type="PANTHER" id="PTHR43252">
    <property type="entry name" value="TRANSCRIPTIONAL REGULATOR YQJI"/>
    <property type="match status" value="1"/>
</dbReference>
<organism evidence="2 3">
    <name type="scientific">Parahaliea mediterranea</name>
    <dbReference type="NCBI Taxonomy" id="651086"/>
    <lineage>
        <taxon>Bacteria</taxon>
        <taxon>Pseudomonadati</taxon>
        <taxon>Pseudomonadota</taxon>
        <taxon>Gammaproteobacteria</taxon>
        <taxon>Cellvibrionales</taxon>
        <taxon>Halieaceae</taxon>
        <taxon>Parahaliea</taxon>
    </lineage>
</organism>
<evidence type="ECO:0000313" key="3">
    <source>
        <dbReference type="Proteomes" id="UP000664303"/>
    </source>
</evidence>
<gene>
    <name evidence="2" type="ORF">JYP50_06000</name>
</gene>
<comment type="caution">
    <text evidence="2">The sequence shown here is derived from an EMBL/GenBank/DDBJ whole genome shotgun (WGS) entry which is preliminary data.</text>
</comment>
<proteinExistence type="predicted"/>
<dbReference type="InterPro" id="IPR036388">
    <property type="entry name" value="WH-like_DNA-bd_sf"/>
</dbReference>
<accession>A0A939DDA2</accession>
<name>A0A939DDA2_9GAMM</name>
<dbReference type="InterPro" id="IPR036390">
    <property type="entry name" value="WH_DNA-bd_sf"/>
</dbReference>
<dbReference type="PANTHER" id="PTHR43252:SF6">
    <property type="entry name" value="NEGATIVE TRANSCRIPTION REGULATOR PADR"/>
    <property type="match status" value="1"/>
</dbReference>
<dbReference type="SUPFAM" id="SSF46785">
    <property type="entry name" value="Winged helix' DNA-binding domain"/>
    <property type="match status" value="1"/>
</dbReference>